<reference evidence="3" key="1">
    <citation type="submission" date="2019-10" db="EMBL/GenBank/DDBJ databases">
        <authorList>
            <person name="Nor Muhammad N."/>
        </authorList>
    </citation>
    <scope>NUCLEOTIDE SEQUENCE</scope>
</reference>
<proteinExistence type="predicted"/>
<dbReference type="GO" id="GO:0004672">
    <property type="term" value="F:protein kinase activity"/>
    <property type="evidence" value="ECO:0007669"/>
    <property type="project" value="InterPro"/>
</dbReference>
<protein>
    <recommendedName>
        <fullName evidence="2">Protein kinase domain-containing protein</fullName>
    </recommendedName>
</protein>
<accession>A0A5K1K2D1</accession>
<dbReference type="PROSITE" id="PS50011">
    <property type="entry name" value="PROTEIN_KINASE_DOM"/>
    <property type="match status" value="1"/>
</dbReference>
<dbReference type="Gene3D" id="1.10.510.10">
    <property type="entry name" value="Transferase(Phosphotransferase) domain 1"/>
    <property type="match status" value="1"/>
</dbReference>
<gene>
    <name evidence="3" type="primary">I1RP25</name>
</gene>
<feature type="domain" description="Protein kinase" evidence="2">
    <location>
        <begin position="1"/>
        <end position="350"/>
    </location>
</feature>
<evidence type="ECO:0000259" key="2">
    <source>
        <dbReference type="PROSITE" id="PS50011"/>
    </source>
</evidence>
<name>A0A5K1K2D1_9APHY</name>
<organism evidence="3">
    <name type="scientific">Ganoderma boninense</name>
    <dbReference type="NCBI Taxonomy" id="34458"/>
    <lineage>
        <taxon>Eukaryota</taxon>
        <taxon>Fungi</taxon>
        <taxon>Dikarya</taxon>
        <taxon>Basidiomycota</taxon>
        <taxon>Agaricomycotina</taxon>
        <taxon>Agaricomycetes</taxon>
        <taxon>Polyporales</taxon>
        <taxon>Polyporaceae</taxon>
        <taxon>Ganoderma</taxon>
    </lineage>
</organism>
<dbReference type="SUPFAM" id="SSF56112">
    <property type="entry name" value="Protein kinase-like (PK-like)"/>
    <property type="match status" value="1"/>
</dbReference>
<dbReference type="EMBL" id="LR727635">
    <property type="protein sequence ID" value="VWO99431.1"/>
    <property type="molecule type" value="Genomic_DNA"/>
</dbReference>
<dbReference type="AlphaFoldDB" id="A0A5K1K2D1"/>
<evidence type="ECO:0000313" key="3">
    <source>
        <dbReference type="EMBL" id="VWO99431.1"/>
    </source>
</evidence>
<dbReference type="GO" id="GO:0005524">
    <property type="term" value="F:ATP binding"/>
    <property type="evidence" value="ECO:0007669"/>
    <property type="project" value="InterPro"/>
</dbReference>
<evidence type="ECO:0000256" key="1">
    <source>
        <dbReference type="SAM" id="MobiDB-lite"/>
    </source>
</evidence>
<sequence length="350" mass="39415">MMATPTHPATLSTPPSPTPSIDMEAIPDWLVTHPELRKREITLYRPLQPFTVYITDYGVGRPPRVVKALNPSRQEIPMYDLFDQLSGSPISNHTIPHEIVRCERPLLIMPCVSQVSDICVPKTSSVLAAFDQILEAVEHLHRLRIAHMDIYEPNVVAATANDARFDARLTAGRVYLIDFESCQQFAHGPGVQTAVPLPDTHLDPPLDMTSFDPFSWDVFCLGMTLEFLTESMFLDKPGEKLPWLLGLCVRWLEGNERGCTSVCRCRPTVTRARQVLTVVRWFAGVGELFAAVFTYPVTLFNLHEGNGPVADEGDVFLNDDFTLQVRDIWFSDQVTSRSPSCYLESKKRNL</sequence>
<dbReference type="InterPro" id="IPR000719">
    <property type="entry name" value="Prot_kinase_dom"/>
</dbReference>
<feature type="compositionally biased region" description="Low complexity" evidence="1">
    <location>
        <begin position="1"/>
        <end position="13"/>
    </location>
</feature>
<dbReference type="InterPro" id="IPR011009">
    <property type="entry name" value="Kinase-like_dom_sf"/>
</dbReference>
<feature type="region of interest" description="Disordered" evidence="1">
    <location>
        <begin position="1"/>
        <end position="20"/>
    </location>
</feature>